<proteinExistence type="predicted"/>
<name>A0A0A1U8S3_ENTIV</name>
<dbReference type="GeneID" id="14887174"/>
<evidence type="ECO:0000313" key="2">
    <source>
        <dbReference type="Proteomes" id="UP000014680"/>
    </source>
</evidence>
<dbReference type="AlphaFoldDB" id="A0A0A1U8S3"/>
<organism evidence="1 2">
    <name type="scientific">Entamoeba invadens IP1</name>
    <dbReference type="NCBI Taxonomy" id="370355"/>
    <lineage>
        <taxon>Eukaryota</taxon>
        <taxon>Amoebozoa</taxon>
        <taxon>Evosea</taxon>
        <taxon>Archamoebae</taxon>
        <taxon>Mastigamoebida</taxon>
        <taxon>Entamoebidae</taxon>
        <taxon>Entamoeba</taxon>
    </lineage>
</organism>
<dbReference type="VEuPathDB" id="AmoebaDB:EIN_228660"/>
<evidence type="ECO:0000313" key="1">
    <source>
        <dbReference type="EMBL" id="ELP88383.1"/>
    </source>
</evidence>
<dbReference type="RefSeq" id="XP_004255154.1">
    <property type="nucleotide sequence ID" value="XM_004255106.1"/>
</dbReference>
<dbReference type="Proteomes" id="UP000014680">
    <property type="component" value="Unassembled WGS sequence"/>
</dbReference>
<gene>
    <name evidence="1" type="ORF">EIN_228660</name>
</gene>
<accession>A0A0A1U8S3</accession>
<dbReference type="EMBL" id="KB206756">
    <property type="protein sequence ID" value="ELP88383.1"/>
    <property type="molecule type" value="Genomic_DNA"/>
</dbReference>
<sequence length="340" mass="38650">MEFFVEQNEFKELREFCPKILNLLGTTERSVTSSVDDRFNTQTLQENTDDLTCLSILENNCLKLNAAITSKEKALSVGRIVVADIKNIVAKMERLVDKETADCQYLKRKINGIIDNIISKELTLFQKDLVPLQKAITERKTKFENRRNELLKKKFETEKTKIEEQIDASDNLSSLQSGLEFLQKWSNKKSGEIIFDSEVSAYKENEFKKKISVNEPIYVVCFDDKDNVFGCYASHGYSDTLQPPTGFLFSLQRNGVVFPQKFEGKTKGNGSFLFMNKDTEGVQFVKCGVKGGWTTSGGEFVITEDQAVCTKLSCVFDMEDTSLCDTQTTRLTRVVVLSFY</sequence>
<dbReference type="KEGG" id="eiv:EIN_228660"/>
<protein>
    <recommendedName>
        <fullName evidence="3">TLDc domain-containing protein</fullName>
    </recommendedName>
</protein>
<evidence type="ECO:0008006" key="3">
    <source>
        <dbReference type="Google" id="ProtNLM"/>
    </source>
</evidence>
<keyword evidence="2" id="KW-1185">Reference proteome</keyword>
<reference evidence="1 2" key="1">
    <citation type="submission" date="2012-10" db="EMBL/GenBank/DDBJ databases">
        <authorList>
            <person name="Zafar N."/>
            <person name="Inman J."/>
            <person name="Hall N."/>
            <person name="Lorenzi H."/>
            <person name="Caler E."/>
        </authorList>
    </citation>
    <scope>NUCLEOTIDE SEQUENCE [LARGE SCALE GENOMIC DNA]</scope>
    <source>
        <strain evidence="1 2">IP1</strain>
    </source>
</reference>